<dbReference type="KEGG" id="nnu:104598653"/>
<dbReference type="RefSeq" id="XP_010259128.1">
    <property type="nucleotide sequence ID" value="XM_010260826.2"/>
</dbReference>
<evidence type="ECO:0000313" key="2">
    <source>
        <dbReference type="RefSeq" id="XP_010259128.1"/>
    </source>
</evidence>
<dbReference type="InterPro" id="IPR002885">
    <property type="entry name" value="PPR_rpt"/>
</dbReference>
<accession>A0A1U8ABP5</accession>
<proteinExistence type="predicted"/>
<sequence>MSKSRKCLVLLEKCTNMKQLKQAHAQIITNGLGNDNFALSRVLAFCSNPHYGSLNHALQIFERIEKPTMCICNTMIKAFLLKGELIKIIKVYTRMLQEGLYPDNYTLPYMLKACKNLQNSVLGEQIHVHGLKLGFLFDIFVGNTMILMYSACGMMEAAARIFDEIPHRTAVSWTIMISGYARQGDIDTARLIFDEAPMKDRGIWGSIISGYVQNNCFKEGLQMFRMMQLTNLEPDEAVFVSVLCACAHLGALDIGIWIHRYLDRIGLPLTIRLGTALIDMYARCGNLDIAKKLFDGMQQRDTICWNAMISGVAVHGDGENALKLFLEMEKSGFRPNDITFIAVFTACSYSGMAYEGLHLFKKMSTVYGIEPKSEHYGCIIDFLGRAGLFEEAKEIIQGIPNSSSPYEKAIAWRALLSACCNQRKTQLAEFAAQQLVQLERHSGVYVLLSNMYAAAGNYNDARTVRMMMKKRGIEKTPGCSSIEINGFIHEFIAGEKAHLQMDEIHELLEKMNKHLEYNPN</sequence>
<dbReference type="PANTHER" id="PTHR47926:SF352">
    <property type="entry name" value="REPEAT-CONTAINING PROTEIN, PUTATIVE-RELATED"/>
    <property type="match status" value="1"/>
</dbReference>
<name>A0A1U8ABP5_NELNU</name>
<dbReference type="Pfam" id="PF20431">
    <property type="entry name" value="E_motif"/>
    <property type="match status" value="1"/>
</dbReference>
<dbReference type="Proteomes" id="UP000189703">
    <property type="component" value="Unplaced"/>
</dbReference>
<dbReference type="OMA" id="ACCNHGQ"/>
<reference evidence="2" key="1">
    <citation type="submission" date="2025-08" db="UniProtKB">
        <authorList>
            <consortium name="RefSeq"/>
        </authorList>
    </citation>
    <scope>IDENTIFICATION</scope>
</reference>
<evidence type="ECO:0000313" key="1">
    <source>
        <dbReference type="Proteomes" id="UP000189703"/>
    </source>
</evidence>
<keyword evidence="1" id="KW-1185">Reference proteome</keyword>
<dbReference type="eggNOG" id="KOG4197">
    <property type="taxonomic scope" value="Eukaryota"/>
</dbReference>
<dbReference type="GeneID" id="104598653"/>
<dbReference type="InterPro" id="IPR011990">
    <property type="entry name" value="TPR-like_helical_dom_sf"/>
</dbReference>
<dbReference type="Gene3D" id="1.25.40.10">
    <property type="entry name" value="Tetratricopeptide repeat domain"/>
    <property type="match status" value="5"/>
</dbReference>
<organism evidence="1 2">
    <name type="scientific">Nelumbo nucifera</name>
    <name type="common">Sacred lotus</name>
    <dbReference type="NCBI Taxonomy" id="4432"/>
    <lineage>
        <taxon>Eukaryota</taxon>
        <taxon>Viridiplantae</taxon>
        <taxon>Streptophyta</taxon>
        <taxon>Embryophyta</taxon>
        <taxon>Tracheophyta</taxon>
        <taxon>Spermatophyta</taxon>
        <taxon>Magnoliopsida</taxon>
        <taxon>Proteales</taxon>
        <taxon>Nelumbonaceae</taxon>
        <taxon>Nelumbo</taxon>
    </lineage>
</organism>
<dbReference type="PROSITE" id="PS51375">
    <property type="entry name" value="PPR"/>
    <property type="match status" value="4"/>
</dbReference>
<dbReference type="FunFam" id="1.25.40.10:FF:001095">
    <property type="entry name" value="Pentatricopeptide repeat-containing protein At2g34400"/>
    <property type="match status" value="1"/>
</dbReference>
<dbReference type="NCBIfam" id="TIGR00756">
    <property type="entry name" value="PPR"/>
    <property type="match status" value="4"/>
</dbReference>
<dbReference type="InterPro" id="IPR046960">
    <property type="entry name" value="PPR_At4g14850-like_plant"/>
</dbReference>
<dbReference type="AlphaFoldDB" id="A0A1U8ABP5"/>
<protein>
    <submittedName>
        <fullName evidence="2">Pentatricopeptide repeat-containing protein At5g66520-like isoform X1</fullName>
    </submittedName>
</protein>
<dbReference type="GO" id="GO:0003723">
    <property type="term" value="F:RNA binding"/>
    <property type="evidence" value="ECO:0007669"/>
    <property type="project" value="InterPro"/>
</dbReference>
<dbReference type="FunFam" id="1.25.40.10:FF:000348">
    <property type="entry name" value="Pentatricopeptide repeat-containing protein chloroplastic"/>
    <property type="match status" value="1"/>
</dbReference>
<dbReference type="GO" id="GO:0009451">
    <property type="term" value="P:RNA modification"/>
    <property type="evidence" value="ECO:0007669"/>
    <property type="project" value="InterPro"/>
</dbReference>
<dbReference type="Pfam" id="PF13041">
    <property type="entry name" value="PPR_2"/>
    <property type="match status" value="2"/>
</dbReference>
<dbReference type="InterPro" id="IPR046848">
    <property type="entry name" value="E_motif"/>
</dbReference>
<dbReference type="OrthoDB" id="185373at2759"/>
<gene>
    <name evidence="2" type="primary">LOC104598653</name>
</gene>
<dbReference type="FunFam" id="1.25.40.10:FF:000184">
    <property type="entry name" value="Pentatricopeptide repeat-containing protein, chloroplastic"/>
    <property type="match status" value="1"/>
</dbReference>
<dbReference type="Pfam" id="PF01535">
    <property type="entry name" value="PPR"/>
    <property type="match status" value="5"/>
</dbReference>
<dbReference type="PANTHER" id="PTHR47926">
    <property type="entry name" value="PENTATRICOPEPTIDE REPEAT-CONTAINING PROTEIN"/>
    <property type="match status" value="1"/>
</dbReference>